<evidence type="ECO:0000313" key="8">
    <source>
        <dbReference type="EMBL" id="KAJ4375341.1"/>
    </source>
</evidence>
<dbReference type="PROSITE" id="PS50255">
    <property type="entry name" value="CYTOCHROME_B5_2"/>
    <property type="match status" value="1"/>
</dbReference>
<dbReference type="PROSITE" id="PS00191">
    <property type="entry name" value="CYTOCHROME_B5_1"/>
    <property type="match status" value="1"/>
</dbReference>
<dbReference type="EMBL" id="JAPEUY010000003">
    <property type="protein sequence ID" value="KAJ4375341.1"/>
    <property type="molecule type" value="Genomic_DNA"/>
</dbReference>
<reference evidence="8" key="1">
    <citation type="submission" date="2022-10" db="EMBL/GenBank/DDBJ databases">
        <title>Tapping the CABI collections for fungal endophytes: first genome assemblies for Collariella, Neodidymelliopsis, Ascochyta clinopodiicola, Didymella pomorum, Didymosphaeria variabile, Neocosmospora piperis and Neocucurbitaria cava.</title>
        <authorList>
            <person name="Hill R."/>
        </authorList>
    </citation>
    <scope>NUCLEOTIDE SEQUENCE</scope>
    <source>
        <strain evidence="8">IMI 356814</strain>
    </source>
</reference>
<sequence length="365" mass="39967">MATNDQLKTVTRWETSRHNSKDSCWIILHGFVYDVTDFLDSHPGGKQTILEHAGYDATEAFEPFHSRDTLEKYLKPSFRPRVLKPIKGVDISTTLLDTRFSAPFFISPAGGGKLAHGTGEILMTKAAAKHGILHFVCNNAGCTQQEMADARDPSQVLFWQIYAMKDLEVTKREIKQAIASGYKGFALTVDAIYVGKRERDMRLSIAALKSESDDQDEEDSGLSGGISVSRPAVFTEFDWITAVKWLRQITELPIAIKGVQCWEDAALCMHHGVHPWLSNHGGRQLEGAPSAVETLLEIRQNCPAVFDKCEVIVDGGITRGTDIVKALALGAKGVGLGRAFLYALVFGEVDASGLPYAAAVVRACL</sequence>
<evidence type="ECO:0000259" key="7">
    <source>
        <dbReference type="PROSITE" id="PS51349"/>
    </source>
</evidence>
<keyword evidence="9" id="KW-1185">Reference proteome</keyword>
<dbReference type="Pfam" id="PF01070">
    <property type="entry name" value="FMN_dh"/>
    <property type="match status" value="1"/>
</dbReference>
<protein>
    <submittedName>
        <fullName evidence="8">Uncharacterized protein</fullName>
    </submittedName>
</protein>
<dbReference type="PROSITE" id="PS00557">
    <property type="entry name" value="FMN_HYDROXY_ACID_DH_1"/>
    <property type="match status" value="1"/>
</dbReference>
<dbReference type="PROSITE" id="PS51349">
    <property type="entry name" value="FMN_HYDROXY_ACID_DH_2"/>
    <property type="match status" value="1"/>
</dbReference>
<comment type="caution">
    <text evidence="8">The sequence shown here is derived from an EMBL/GenBank/DDBJ whole genome shotgun (WGS) entry which is preliminary data.</text>
</comment>
<dbReference type="SUPFAM" id="SSF55856">
    <property type="entry name" value="Cytochrome b5-like heme/steroid binding domain"/>
    <property type="match status" value="1"/>
</dbReference>
<dbReference type="AlphaFoldDB" id="A0A9W8YFA9"/>
<accession>A0A9W8YFA9</accession>
<comment type="cofactor">
    <cofactor evidence="1">
        <name>FMN</name>
        <dbReference type="ChEBI" id="CHEBI:58210"/>
    </cofactor>
</comment>
<dbReference type="GO" id="GO:0046872">
    <property type="term" value="F:metal ion binding"/>
    <property type="evidence" value="ECO:0007669"/>
    <property type="project" value="UniProtKB-UniRule"/>
</dbReference>
<dbReference type="SMART" id="SM01117">
    <property type="entry name" value="Cyt-b5"/>
    <property type="match status" value="1"/>
</dbReference>
<evidence type="ECO:0000256" key="4">
    <source>
        <dbReference type="ARBA" id="ARBA00023002"/>
    </source>
</evidence>
<dbReference type="Gene3D" id="3.20.20.70">
    <property type="entry name" value="Aldolase class I"/>
    <property type="match status" value="1"/>
</dbReference>
<evidence type="ECO:0000256" key="2">
    <source>
        <dbReference type="ARBA" id="ARBA00022617"/>
    </source>
</evidence>
<feature type="domain" description="Cytochrome b5 heme-binding" evidence="6">
    <location>
        <begin position="7"/>
        <end position="84"/>
    </location>
</feature>
<dbReference type="InterPro" id="IPR000262">
    <property type="entry name" value="FMN-dep_DH"/>
</dbReference>
<dbReference type="GO" id="GO:0020037">
    <property type="term" value="F:heme binding"/>
    <property type="evidence" value="ECO:0007669"/>
    <property type="project" value="UniProtKB-UniRule"/>
</dbReference>
<dbReference type="InterPro" id="IPR037396">
    <property type="entry name" value="FMN_HAD"/>
</dbReference>
<gene>
    <name evidence="8" type="ORF">N0V83_002427</name>
</gene>
<keyword evidence="5" id="KW-0408">Iron</keyword>
<keyword evidence="2" id="KW-0349">Heme</keyword>
<dbReference type="InterPro" id="IPR018506">
    <property type="entry name" value="Cyt_B5_heme-BS"/>
</dbReference>
<evidence type="ECO:0000256" key="5">
    <source>
        <dbReference type="ARBA" id="ARBA00023004"/>
    </source>
</evidence>
<evidence type="ECO:0000259" key="6">
    <source>
        <dbReference type="PROSITE" id="PS50255"/>
    </source>
</evidence>
<keyword evidence="3" id="KW-0479">Metal-binding</keyword>
<dbReference type="OrthoDB" id="1925334at2759"/>
<dbReference type="PRINTS" id="PR00363">
    <property type="entry name" value="CYTOCHROMEB5"/>
</dbReference>
<evidence type="ECO:0000256" key="3">
    <source>
        <dbReference type="ARBA" id="ARBA00022723"/>
    </source>
</evidence>
<keyword evidence="4" id="KW-0560">Oxidoreductase</keyword>
<dbReference type="PANTHER" id="PTHR10578">
    <property type="entry name" value="S -2-HYDROXY-ACID OXIDASE-RELATED"/>
    <property type="match status" value="1"/>
</dbReference>
<dbReference type="InterPro" id="IPR036400">
    <property type="entry name" value="Cyt_B5-like_heme/steroid_sf"/>
</dbReference>
<organism evidence="8 9">
    <name type="scientific">Neocucurbitaria cava</name>
    <dbReference type="NCBI Taxonomy" id="798079"/>
    <lineage>
        <taxon>Eukaryota</taxon>
        <taxon>Fungi</taxon>
        <taxon>Dikarya</taxon>
        <taxon>Ascomycota</taxon>
        <taxon>Pezizomycotina</taxon>
        <taxon>Dothideomycetes</taxon>
        <taxon>Pleosporomycetidae</taxon>
        <taxon>Pleosporales</taxon>
        <taxon>Pleosporineae</taxon>
        <taxon>Cucurbitariaceae</taxon>
        <taxon>Neocucurbitaria</taxon>
    </lineage>
</organism>
<dbReference type="PANTHER" id="PTHR10578:SF104">
    <property type="entry name" value="CYTOCHROME B2, MITOCHONDRIAL-RELATED"/>
    <property type="match status" value="1"/>
</dbReference>
<name>A0A9W8YFA9_9PLEO</name>
<evidence type="ECO:0000313" key="9">
    <source>
        <dbReference type="Proteomes" id="UP001140560"/>
    </source>
</evidence>
<dbReference type="InterPro" id="IPR013785">
    <property type="entry name" value="Aldolase_TIM"/>
</dbReference>
<feature type="domain" description="FMN hydroxy acid dehydrogenase" evidence="7">
    <location>
        <begin position="55"/>
        <end position="365"/>
    </location>
</feature>
<dbReference type="InterPro" id="IPR001199">
    <property type="entry name" value="Cyt_B5-like_heme/steroid-bd"/>
</dbReference>
<dbReference type="InterPro" id="IPR008259">
    <property type="entry name" value="FMN_hydac_DH_AS"/>
</dbReference>
<evidence type="ECO:0000256" key="1">
    <source>
        <dbReference type="ARBA" id="ARBA00001917"/>
    </source>
</evidence>
<proteinExistence type="predicted"/>
<dbReference type="SUPFAM" id="SSF51395">
    <property type="entry name" value="FMN-linked oxidoreductases"/>
    <property type="match status" value="1"/>
</dbReference>
<dbReference type="GO" id="GO:0016491">
    <property type="term" value="F:oxidoreductase activity"/>
    <property type="evidence" value="ECO:0007669"/>
    <property type="project" value="UniProtKB-KW"/>
</dbReference>
<dbReference type="Proteomes" id="UP001140560">
    <property type="component" value="Unassembled WGS sequence"/>
</dbReference>